<keyword evidence="4" id="KW-0328">Glycosyltransferase</keyword>
<dbReference type="EMBL" id="JAAAHY010000789">
    <property type="protein sequence ID" value="KAF9957264.1"/>
    <property type="molecule type" value="Genomic_DNA"/>
</dbReference>
<evidence type="ECO:0000256" key="8">
    <source>
        <dbReference type="ARBA" id="ARBA00023136"/>
    </source>
</evidence>
<comment type="similarity">
    <text evidence="3">Belongs to the glycosyltransferase 39 family.</text>
</comment>
<feature type="domain" description="ArnT-like N-terminal" evidence="11">
    <location>
        <begin position="158"/>
        <end position="362"/>
    </location>
</feature>
<feature type="compositionally biased region" description="Basic and acidic residues" evidence="9">
    <location>
        <begin position="499"/>
        <end position="514"/>
    </location>
</feature>
<keyword evidence="7 10" id="KW-1133">Transmembrane helix</keyword>
<keyword evidence="5" id="KW-0808">Transferase</keyword>
<dbReference type="AlphaFoldDB" id="A0A9P6J1H0"/>
<reference evidence="12" key="1">
    <citation type="journal article" date="2020" name="Fungal Divers.">
        <title>Resolving the Mortierellaceae phylogeny through synthesis of multi-gene phylogenetics and phylogenomics.</title>
        <authorList>
            <person name="Vandepol N."/>
            <person name="Liber J."/>
            <person name="Desiro A."/>
            <person name="Na H."/>
            <person name="Kennedy M."/>
            <person name="Barry K."/>
            <person name="Grigoriev I.V."/>
            <person name="Miller A.N."/>
            <person name="O'Donnell K."/>
            <person name="Stajich J.E."/>
            <person name="Bonito G."/>
        </authorList>
    </citation>
    <scope>NUCLEOTIDE SEQUENCE</scope>
    <source>
        <strain evidence="12">CK1249</strain>
    </source>
</reference>
<evidence type="ECO:0000256" key="1">
    <source>
        <dbReference type="ARBA" id="ARBA00004127"/>
    </source>
</evidence>
<sequence length="599" mass="66319">MTKKHQNSAKKKPKPKATPDIDISHPLSPATTTDNAEKRDLFTENEGFFAASGGYNFPDYRNGNLATPLPSRSSSLASEASFNSLADLLGHELDDDRDSVQDKDHDHDHDSQEGSKSTDQVVSVAELHDDLWSWISSGREKAQRAPGLQGRDWAAIGVLTLTAVAVRLWEIETPDQVVVDEAHVRKYVNGYLTKQFMFDTHPPLGKMLLAGISKIAGDYSGTFPFDNVSDELPYKTTRSVVSSMGALCAPMAYLTLRALGQVPSAAIPAAFMVIFDNALMASHRLMTLEAPLLFFTALSLMAWAKFTEQESRPFTALWWTWLVVTGVAVAGASATKTHGLLTLVTIIVLAGWDLVRQRADQQSHQPPYRISAQGDYDLTLLSHPFRHSLLSPYVEDRNPTQAWSDVVYGSVIQLQSETRPAVFLHSFKQMWSYPDIVSTQDSQLDQDQRQYQQVAGYEYSDLNTLWIVVRANMTSASASASASAAKGGLGAEHLTNSKSKQDRSPKEEKNEIPKRLQYLKDGDLIRLRHVPTRRCLHSRNVPSTSDRRREILQSQADQNECDQSCEVSAVGEAGSSSEKQMAMMVLRTGGLFRSSKANL</sequence>
<accession>A0A9P6J1H0</accession>
<keyword evidence="13" id="KW-1185">Reference proteome</keyword>
<dbReference type="GO" id="GO:0016020">
    <property type="term" value="C:membrane"/>
    <property type="evidence" value="ECO:0007669"/>
    <property type="project" value="InterPro"/>
</dbReference>
<keyword evidence="6 10" id="KW-0812">Transmembrane</keyword>
<feature type="transmembrane region" description="Helical" evidence="10">
    <location>
        <begin position="254"/>
        <end position="275"/>
    </location>
</feature>
<dbReference type="SUPFAM" id="SSF82109">
    <property type="entry name" value="MIR domain"/>
    <property type="match status" value="1"/>
</dbReference>
<dbReference type="Gene3D" id="2.80.10.50">
    <property type="match status" value="1"/>
</dbReference>
<feature type="region of interest" description="Disordered" evidence="9">
    <location>
        <begin position="487"/>
        <end position="514"/>
    </location>
</feature>
<dbReference type="PANTHER" id="PTHR10050">
    <property type="entry name" value="DOLICHYL-PHOSPHATE-MANNOSE--PROTEIN MANNOSYLTRANSFERASE"/>
    <property type="match status" value="1"/>
</dbReference>
<dbReference type="GO" id="GO:0004169">
    <property type="term" value="F:dolichyl-phosphate-mannose-protein mannosyltransferase activity"/>
    <property type="evidence" value="ECO:0007669"/>
    <property type="project" value="TreeGrafter"/>
</dbReference>
<name>A0A9P6J1H0_MORAP</name>
<feature type="region of interest" description="Disordered" evidence="9">
    <location>
        <begin position="1"/>
        <end position="39"/>
    </location>
</feature>
<dbReference type="InterPro" id="IPR003342">
    <property type="entry name" value="ArnT-like_N"/>
</dbReference>
<dbReference type="Proteomes" id="UP000738359">
    <property type="component" value="Unassembled WGS sequence"/>
</dbReference>
<dbReference type="Pfam" id="PF02366">
    <property type="entry name" value="PMT"/>
    <property type="match status" value="1"/>
</dbReference>
<gene>
    <name evidence="12" type="ORF">BGZ70_009563</name>
</gene>
<feature type="transmembrane region" description="Helical" evidence="10">
    <location>
        <begin position="316"/>
        <end position="333"/>
    </location>
</feature>
<evidence type="ECO:0000256" key="6">
    <source>
        <dbReference type="ARBA" id="ARBA00022692"/>
    </source>
</evidence>
<evidence type="ECO:0000256" key="4">
    <source>
        <dbReference type="ARBA" id="ARBA00022676"/>
    </source>
</evidence>
<feature type="compositionally biased region" description="Basic and acidic residues" evidence="9">
    <location>
        <begin position="95"/>
        <end position="113"/>
    </location>
</feature>
<evidence type="ECO:0000256" key="5">
    <source>
        <dbReference type="ARBA" id="ARBA00022679"/>
    </source>
</evidence>
<proteinExistence type="inferred from homology"/>
<comment type="pathway">
    <text evidence="2">Protein modification; protein glycosylation.</text>
</comment>
<evidence type="ECO:0000256" key="7">
    <source>
        <dbReference type="ARBA" id="ARBA00022989"/>
    </source>
</evidence>
<dbReference type="InterPro" id="IPR036300">
    <property type="entry name" value="MIR_dom_sf"/>
</dbReference>
<feature type="region of interest" description="Disordered" evidence="9">
    <location>
        <begin position="95"/>
        <end position="120"/>
    </location>
</feature>
<evidence type="ECO:0000313" key="13">
    <source>
        <dbReference type="Proteomes" id="UP000738359"/>
    </source>
</evidence>
<comment type="caution">
    <text evidence="12">The sequence shown here is derived from an EMBL/GenBank/DDBJ whole genome shotgun (WGS) entry which is preliminary data.</text>
</comment>
<evidence type="ECO:0000259" key="11">
    <source>
        <dbReference type="Pfam" id="PF02366"/>
    </source>
</evidence>
<evidence type="ECO:0000256" key="9">
    <source>
        <dbReference type="SAM" id="MobiDB-lite"/>
    </source>
</evidence>
<keyword evidence="8 10" id="KW-0472">Membrane</keyword>
<evidence type="ECO:0000256" key="10">
    <source>
        <dbReference type="SAM" id="Phobius"/>
    </source>
</evidence>
<feature type="compositionally biased region" description="Basic residues" evidence="9">
    <location>
        <begin position="1"/>
        <end position="15"/>
    </location>
</feature>
<feature type="transmembrane region" description="Helical" evidence="10">
    <location>
        <begin position="281"/>
        <end position="304"/>
    </location>
</feature>
<evidence type="ECO:0000313" key="12">
    <source>
        <dbReference type="EMBL" id="KAF9957264.1"/>
    </source>
</evidence>
<protein>
    <recommendedName>
        <fullName evidence="11">ArnT-like N-terminal domain-containing protein</fullName>
    </recommendedName>
</protein>
<dbReference type="InterPro" id="IPR027005">
    <property type="entry name" value="PMT-like"/>
</dbReference>
<comment type="subcellular location">
    <subcellularLocation>
        <location evidence="1">Endomembrane system</location>
        <topology evidence="1">Multi-pass membrane protein</topology>
    </subcellularLocation>
</comment>
<evidence type="ECO:0000256" key="3">
    <source>
        <dbReference type="ARBA" id="ARBA00007222"/>
    </source>
</evidence>
<organism evidence="12 13">
    <name type="scientific">Mortierella alpina</name>
    <name type="common">Oleaginous fungus</name>
    <name type="synonym">Mortierella renispora</name>
    <dbReference type="NCBI Taxonomy" id="64518"/>
    <lineage>
        <taxon>Eukaryota</taxon>
        <taxon>Fungi</taxon>
        <taxon>Fungi incertae sedis</taxon>
        <taxon>Mucoromycota</taxon>
        <taxon>Mortierellomycotina</taxon>
        <taxon>Mortierellomycetes</taxon>
        <taxon>Mortierellales</taxon>
        <taxon>Mortierellaceae</taxon>
        <taxon>Mortierella</taxon>
    </lineage>
</organism>
<dbReference type="OrthoDB" id="292747at2759"/>
<evidence type="ECO:0000256" key="2">
    <source>
        <dbReference type="ARBA" id="ARBA00004922"/>
    </source>
</evidence>
<dbReference type="GO" id="GO:0012505">
    <property type="term" value="C:endomembrane system"/>
    <property type="evidence" value="ECO:0007669"/>
    <property type="project" value="UniProtKB-SubCell"/>
</dbReference>